<reference evidence="1 2" key="1">
    <citation type="submission" date="2019-05" db="EMBL/GenBank/DDBJ databases">
        <title>Another draft genome of Portunus trituberculatus and its Hox gene families provides insights of decapod evolution.</title>
        <authorList>
            <person name="Jeong J.-H."/>
            <person name="Song I."/>
            <person name="Kim S."/>
            <person name="Choi T."/>
            <person name="Kim D."/>
            <person name="Ryu S."/>
            <person name="Kim W."/>
        </authorList>
    </citation>
    <scope>NUCLEOTIDE SEQUENCE [LARGE SCALE GENOMIC DNA]</scope>
    <source>
        <tissue evidence="1">Muscle</tissue>
    </source>
</reference>
<sequence>MTNKAENPDVIDTVAEGRREEQMGVNVRDLLLGANDSEGMTAHCHPHFNLPVPLHALPNPSSRASVSYSTLRKLWSKQ</sequence>
<accession>A0A5B7F5P8</accession>
<protein>
    <submittedName>
        <fullName evidence="1">Uncharacterized protein</fullName>
    </submittedName>
</protein>
<evidence type="ECO:0000313" key="1">
    <source>
        <dbReference type="EMBL" id="MPC42800.1"/>
    </source>
</evidence>
<dbReference type="AlphaFoldDB" id="A0A5B7F5P8"/>
<organism evidence="1 2">
    <name type="scientific">Portunus trituberculatus</name>
    <name type="common">Swimming crab</name>
    <name type="synonym">Neptunus trituberculatus</name>
    <dbReference type="NCBI Taxonomy" id="210409"/>
    <lineage>
        <taxon>Eukaryota</taxon>
        <taxon>Metazoa</taxon>
        <taxon>Ecdysozoa</taxon>
        <taxon>Arthropoda</taxon>
        <taxon>Crustacea</taxon>
        <taxon>Multicrustacea</taxon>
        <taxon>Malacostraca</taxon>
        <taxon>Eumalacostraca</taxon>
        <taxon>Eucarida</taxon>
        <taxon>Decapoda</taxon>
        <taxon>Pleocyemata</taxon>
        <taxon>Brachyura</taxon>
        <taxon>Eubrachyura</taxon>
        <taxon>Portunoidea</taxon>
        <taxon>Portunidae</taxon>
        <taxon>Portuninae</taxon>
        <taxon>Portunus</taxon>
    </lineage>
</organism>
<proteinExistence type="predicted"/>
<dbReference type="EMBL" id="VSRR010005574">
    <property type="protein sequence ID" value="MPC42800.1"/>
    <property type="molecule type" value="Genomic_DNA"/>
</dbReference>
<evidence type="ECO:0000313" key="2">
    <source>
        <dbReference type="Proteomes" id="UP000324222"/>
    </source>
</evidence>
<dbReference type="Proteomes" id="UP000324222">
    <property type="component" value="Unassembled WGS sequence"/>
</dbReference>
<comment type="caution">
    <text evidence="1">The sequence shown here is derived from an EMBL/GenBank/DDBJ whole genome shotgun (WGS) entry which is preliminary data.</text>
</comment>
<keyword evidence="2" id="KW-1185">Reference proteome</keyword>
<name>A0A5B7F5P8_PORTR</name>
<gene>
    <name evidence="1" type="ORF">E2C01_036431</name>
</gene>